<protein>
    <recommendedName>
        <fullName evidence="3">HaeIII restriction endonuclease</fullName>
    </recommendedName>
</protein>
<evidence type="ECO:0008006" key="3">
    <source>
        <dbReference type="Google" id="ProtNLM"/>
    </source>
</evidence>
<gene>
    <name evidence="1" type="ORF">QO000_000028</name>
</gene>
<evidence type="ECO:0000313" key="2">
    <source>
        <dbReference type="Proteomes" id="UP001226720"/>
    </source>
</evidence>
<dbReference type="Proteomes" id="UP001226720">
    <property type="component" value="Unassembled WGS sequence"/>
</dbReference>
<reference evidence="1" key="1">
    <citation type="submission" date="2023-07" db="EMBL/GenBank/DDBJ databases">
        <title>Genomic Encyclopedia of Type Strains, Phase IV (KMG-IV): sequencing the most valuable type-strain genomes for metagenomic binning, comparative biology and taxonomic classification.</title>
        <authorList>
            <person name="Goeker M."/>
        </authorList>
    </citation>
    <scope>NUCLEOTIDE SEQUENCE [LARGE SCALE GENOMIC DNA]</scope>
    <source>
        <strain evidence="1">JSM 076093</strain>
    </source>
</reference>
<organism evidence="1 2">
    <name type="scientific">Guptibacillus hwajinpoensis</name>
    <dbReference type="NCBI Taxonomy" id="208199"/>
    <lineage>
        <taxon>Bacteria</taxon>
        <taxon>Bacillati</taxon>
        <taxon>Bacillota</taxon>
        <taxon>Bacilli</taxon>
        <taxon>Bacillales</taxon>
        <taxon>Guptibacillaceae</taxon>
        <taxon>Guptibacillus</taxon>
    </lineage>
</organism>
<accession>A0ABU0JX94</accession>
<evidence type="ECO:0000313" key="1">
    <source>
        <dbReference type="EMBL" id="MDQ0481075.1"/>
    </source>
</evidence>
<comment type="caution">
    <text evidence="1">The sequence shown here is derived from an EMBL/GenBank/DDBJ whole genome shotgun (WGS) entry which is preliminary data.</text>
</comment>
<name>A0ABU0JX94_9BACL</name>
<sequence length="315" mass="35825">MVSQALNGKAFEYAFLLSMKRELDKITNVTIISSKQLETAKEAYDTYPSKEDLDRAANAGIKVIYKLEPNLHHGSSPLSLTIQEDAKGREGDVRDIVAIRGENYWEVGISCKHNHGAVKHSRLSGTIDIGKAWFGYNSSEEYFKEVKQLFDELEVLRSEGWKWRDIEDKVDRYYVPVLNAFMDELKRLDNLYPDEIPNRLISYLLGKNDFYKAIAKTKQGNTTIQGFNIYGSLNKISSDGKKPQLKTPKVKLPSRFYDISFKPKSKTTILIACDEGWTISCRIHSAATKVEKSLKLDVQLVGVPPSIHQHTESWT</sequence>
<dbReference type="RefSeq" id="WP_301551819.1">
    <property type="nucleotide sequence ID" value="NZ_JAQRMZ010000005.1"/>
</dbReference>
<dbReference type="GeneID" id="301327364"/>
<dbReference type="EMBL" id="JAUSWM010000001">
    <property type="protein sequence ID" value="MDQ0481075.1"/>
    <property type="molecule type" value="Genomic_DNA"/>
</dbReference>
<dbReference type="InterPro" id="IPR019059">
    <property type="entry name" value="Restrct_endonuc_II_HaeIII"/>
</dbReference>
<keyword evidence="2" id="KW-1185">Reference proteome</keyword>
<proteinExistence type="predicted"/>
<dbReference type="Pfam" id="PF09556">
    <property type="entry name" value="RE_HaeIII"/>
    <property type="match status" value="1"/>
</dbReference>